<dbReference type="PANTHER" id="PTHR33428:SF14">
    <property type="entry name" value="CARBOXYLESTERASE TYPE B DOMAIN-CONTAINING PROTEIN"/>
    <property type="match status" value="1"/>
</dbReference>
<evidence type="ECO:0000259" key="1">
    <source>
        <dbReference type="Pfam" id="PF12740"/>
    </source>
</evidence>
<keyword evidence="3" id="KW-1185">Reference proteome</keyword>
<dbReference type="OrthoDB" id="9808543at2"/>
<accession>A0A385SUU9</accession>
<dbReference type="PANTHER" id="PTHR33428">
    <property type="entry name" value="CHLOROPHYLLASE-2, CHLOROPLASTIC"/>
    <property type="match status" value="1"/>
</dbReference>
<dbReference type="InterPro" id="IPR041127">
    <property type="entry name" value="PET_hydrolase/cutinase-like"/>
</dbReference>
<gene>
    <name evidence="2" type="ORF">D4L85_25585</name>
</gene>
<name>A0A385SUU9_9BACT</name>
<proteinExistence type="predicted"/>
<organism evidence="2 3">
    <name type="scientific">Chryseolinea soli</name>
    <dbReference type="NCBI Taxonomy" id="2321403"/>
    <lineage>
        <taxon>Bacteria</taxon>
        <taxon>Pseudomonadati</taxon>
        <taxon>Bacteroidota</taxon>
        <taxon>Cytophagia</taxon>
        <taxon>Cytophagales</taxon>
        <taxon>Fulvivirgaceae</taxon>
        <taxon>Chryseolinea</taxon>
    </lineage>
</organism>
<dbReference type="EMBL" id="CP032382">
    <property type="protein sequence ID" value="AYB33745.1"/>
    <property type="molecule type" value="Genomic_DNA"/>
</dbReference>
<reference evidence="3" key="1">
    <citation type="submission" date="2018-09" db="EMBL/GenBank/DDBJ databases">
        <title>Chryseolinea sp. KIS68-18 isolated from soil.</title>
        <authorList>
            <person name="Weon H.-Y."/>
            <person name="Kwon S.-W."/>
            <person name="Lee S.A."/>
        </authorList>
    </citation>
    <scope>NUCLEOTIDE SEQUENCE [LARGE SCALE GENOMIC DNA]</scope>
    <source>
        <strain evidence="3">KIS68-18</strain>
    </source>
</reference>
<dbReference type="RefSeq" id="WP_119756974.1">
    <property type="nucleotide sequence ID" value="NZ_CP032382.1"/>
</dbReference>
<dbReference type="KEGG" id="chk:D4L85_25585"/>
<sequence length="1052" mass="115522">MNSKFNISGIVRERESGLHLSDLQVKAYDKDLLYDDLLGNALTDKSGRFEINYEGPDFRELFDKRPDIYFKVMDPLGKRILHTTSHSVRWNAGAKEHFEIEIPAHKLPPKKDLTVTLIDAHGKHRSDFEIGESLMINITGLAQNAPYHFSLSPEKEAEVFHVTLISNRFGVIAPTVLWPDIGIGVPGAGGKFAFETHEEALAAMANRTFHIEVTGDKKTVANTRFTISPEQSGTKLYSASRSGALQRGLLLGKDELVVQGKNFQPGALIDIYLVKRKFSWRAGDRIEPILNLDGSEVMTTVQLAPQEKNFNVVLWSQEQLRTGSYDILARVTTLHEYLRGERKLRKADIVSDRFITSVVVRDDIFHYKPIHQGCVMATKEIAATMLWGVPEEVKYTNNFPKGTDVWAALDPAGLMPGAIGKKVKFYVIPHKSPGEWSMSSSLVSVPGSGSPEIITSPSCVNSNATLVWSNPQQAGKYDLVVDFGNNDPDPAHFVADGSFDPPADMIDGYLNVGFYVTDDPSVPGPYAVGQTSYNDPAVTIPAIGVWAPDPTNPIFGDTLSGTLDLPMTAEVRYPAVVNGVNTPVSPGQANYPLVVVMHGMHGTGVPNHLGYNYLLEHLASHGFIAVSIDCNAINDINGAQDTRGHAILEHLALLQSKNNNPGLLFGKIDMTNIGIMGHSRGGDGVVQAEIYNQTLGLGWNIKVIVPLAPTDFSGTSPTPLNLTTSKLFCIYGSNDADVWGGATPSTQYTGTGFRFYDRATVEKSMAFIYGAIHNRFNTQWGTEFYVDASSPKILSAAQHQVLLCGYMTACMQVYLQGRTEQIDYLTGELKIPAVSTVEVHSQFRRSSQTLDDFETAPALNLNSAGGAVTFANLDGSPQEDTVGVIDSYSPHQTKGLRLKWNALTGTYQSQIPLSGSLRNLTALNFLSFRVTQKVASAANPVDQLQDMHVRLTTAAGGNSRAIRVGYFGNIPFPYKPEYRLYDLATMTFDLNSGYETENVKAAFKTIRIPLYAWTIKCLNVPIVDTSNVEFITFEFDHLPTGEIEIDDIEFTL</sequence>
<dbReference type="Proteomes" id="UP000266183">
    <property type="component" value="Chromosome"/>
</dbReference>
<dbReference type="InterPro" id="IPR029058">
    <property type="entry name" value="AB_hydrolase_fold"/>
</dbReference>
<evidence type="ECO:0000313" key="2">
    <source>
        <dbReference type="EMBL" id="AYB33745.1"/>
    </source>
</evidence>
<dbReference type="Pfam" id="PF12740">
    <property type="entry name" value="PETase"/>
    <property type="match status" value="1"/>
</dbReference>
<dbReference type="Gene3D" id="3.40.50.1820">
    <property type="entry name" value="alpha/beta hydrolase"/>
    <property type="match status" value="1"/>
</dbReference>
<evidence type="ECO:0000313" key="3">
    <source>
        <dbReference type="Proteomes" id="UP000266183"/>
    </source>
</evidence>
<protein>
    <recommendedName>
        <fullName evidence="1">PET hydrolase/cutinase-like domain-containing protein</fullName>
    </recommendedName>
</protein>
<feature type="domain" description="PET hydrolase/cutinase-like" evidence="1">
    <location>
        <begin position="612"/>
        <end position="712"/>
    </location>
</feature>
<dbReference type="AlphaFoldDB" id="A0A385SUU9"/>
<dbReference type="SUPFAM" id="SSF53474">
    <property type="entry name" value="alpha/beta-Hydrolases"/>
    <property type="match status" value="1"/>
</dbReference>